<accession>A0A1S9RJ16</accession>
<evidence type="ECO:0000313" key="2">
    <source>
        <dbReference type="Proteomes" id="UP000190744"/>
    </source>
</evidence>
<evidence type="ECO:0000313" key="1">
    <source>
        <dbReference type="EMBL" id="OOQ85280.1"/>
    </source>
</evidence>
<name>A0A1S9RJ16_PENBI</name>
<dbReference type="InterPro" id="IPR021858">
    <property type="entry name" value="Fun_TF"/>
</dbReference>
<dbReference type="Proteomes" id="UP000190744">
    <property type="component" value="Unassembled WGS sequence"/>
</dbReference>
<dbReference type="PANTHER" id="PTHR37540">
    <property type="entry name" value="TRANSCRIPTION FACTOR (ACR-2), PUTATIVE-RELATED-RELATED"/>
    <property type="match status" value="1"/>
</dbReference>
<protein>
    <submittedName>
        <fullName evidence="1">Uncharacterized protein</fullName>
    </submittedName>
</protein>
<dbReference type="PANTHER" id="PTHR37540:SF5">
    <property type="entry name" value="TRANSCRIPTION FACTOR DOMAIN-CONTAINING PROTEIN"/>
    <property type="match status" value="1"/>
</dbReference>
<dbReference type="EMBL" id="LJBN01000169">
    <property type="protein sequence ID" value="OOQ85280.1"/>
    <property type="molecule type" value="Genomic_DNA"/>
</dbReference>
<dbReference type="AlphaFoldDB" id="A0A1S9RJ16"/>
<proteinExistence type="predicted"/>
<reference evidence="2" key="1">
    <citation type="submission" date="2015-09" db="EMBL/GenBank/DDBJ databases">
        <authorList>
            <person name="Fill T.P."/>
            <person name="Baretta J.F."/>
            <person name="de Almeida L.G."/>
            <person name="Rocha M."/>
            <person name="de Souza D.H."/>
            <person name="Malavazi I."/>
            <person name="Cerdeira L.T."/>
            <person name="Hong H."/>
            <person name="Samborskyy M."/>
            <person name="de Vasconcelos A.T."/>
            <person name="Leadlay P."/>
            <person name="Rodrigues-Filho E."/>
        </authorList>
    </citation>
    <scope>NUCLEOTIDE SEQUENCE [LARGE SCALE GENOMIC DNA]</scope>
    <source>
        <strain evidence="2">LaBioMMi 136</strain>
    </source>
</reference>
<dbReference type="Pfam" id="PF11951">
    <property type="entry name" value="Fungal_trans_2"/>
    <property type="match status" value="1"/>
</dbReference>
<sequence>MVDHQELGIRSSYHFVTIQSSNGDGTARRLARSHAVARGLENNRKAQLKLGHNFRMSSPKTNNKRSISRTNSTQALANQTYMSFSASSGFFHWLATESPKLHGLLSRGTSKKPIEPALSVSDELVLQNFRPILRTGPDDDLLLSAIMLTFSFASNAGNFDRECLEYQNAALSSVRQRIGSPNKATMESTLGSILLLAGVEAQQGVPRQVQLHMGAIHSLLEVCQRKGVYLSDGIKRAIFWSDLNAAVIAGSTRVVDHTTFSELHWKRDPFSPEFFTLPAGFQAQSHLLSEGFVEILKDICALQCIRDSALFDKEDVVSMAHIDNHQASIQSRLVDLPDVSLSPISDCCQIAAYLCSTMLRCKIWRTSTIPSHLSLQLLGKLQDTNKDTIWNHSPELLIWILHVGGAFAPPGAIRMAYIDLLHLNFSTRLKGLCTTWAELRIILQRFIWSEKAFMSQIKAFWEEYHVQYLLE</sequence>
<comment type="caution">
    <text evidence="1">The sequence shown here is derived from an EMBL/GenBank/DDBJ whole genome shotgun (WGS) entry which is preliminary data.</text>
</comment>
<gene>
    <name evidence="1" type="ORF">PEBR_26466</name>
</gene>
<organism evidence="1 2">
    <name type="scientific">Penicillium brasilianum</name>
    <dbReference type="NCBI Taxonomy" id="104259"/>
    <lineage>
        <taxon>Eukaryota</taxon>
        <taxon>Fungi</taxon>
        <taxon>Dikarya</taxon>
        <taxon>Ascomycota</taxon>
        <taxon>Pezizomycotina</taxon>
        <taxon>Eurotiomycetes</taxon>
        <taxon>Eurotiomycetidae</taxon>
        <taxon>Eurotiales</taxon>
        <taxon>Aspergillaceae</taxon>
        <taxon>Penicillium</taxon>
    </lineage>
</organism>